<sequence length="62" mass="7130">MIISKHLLELGDVKPLYIFPEAELKEEESILQALQQAVTEGTQMGIKEVKNYLGHYDEEGRR</sequence>
<evidence type="ECO:0000313" key="2">
    <source>
        <dbReference type="Proteomes" id="UP001194714"/>
    </source>
</evidence>
<gene>
    <name evidence="1" type="ORF">NEPTK9_001731</name>
</gene>
<dbReference type="EMBL" id="JAAEJV010000091">
    <property type="protein sequence ID" value="MBF5060200.1"/>
    <property type="molecule type" value="Genomic_DNA"/>
</dbReference>
<accession>A0ABS0B1C9</accession>
<comment type="caution">
    <text evidence="1">The sequence shown here is derived from an EMBL/GenBank/DDBJ whole genome shotgun (WGS) entry which is preliminary data.</text>
</comment>
<reference evidence="1 2" key="1">
    <citation type="submission" date="2020-01" db="EMBL/GenBank/DDBJ databases">
        <title>Draft genome sequence of Cand. Neptunochlamydia vexilliferae K9.</title>
        <authorList>
            <person name="Schulz F."/>
            <person name="Koestlbacher S."/>
            <person name="Wascher F."/>
            <person name="Pizzetti I."/>
            <person name="Horn M."/>
        </authorList>
    </citation>
    <scope>NUCLEOTIDE SEQUENCE [LARGE SCALE GENOMIC DNA]</scope>
    <source>
        <strain evidence="1 2">K9</strain>
    </source>
</reference>
<dbReference type="Proteomes" id="UP001194714">
    <property type="component" value="Unassembled WGS sequence"/>
</dbReference>
<proteinExistence type="predicted"/>
<evidence type="ECO:0000313" key="1">
    <source>
        <dbReference type="EMBL" id="MBF5060200.1"/>
    </source>
</evidence>
<name>A0ABS0B1C9_9BACT</name>
<keyword evidence="2" id="KW-1185">Reference proteome</keyword>
<dbReference type="RefSeq" id="WP_194848521.1">
    <property type="nucleotide sequence ID" value="NZ_JAAEJV010000091.1"/>
</dbReference>
<protein>
    <submittedName>
        <fullName evidence="1">Uncharacterized protein</fullName>
    </submittedName>
</protein>
<organism evidence="1 2">
    <name type="scientific">Candidatus Neptunichlamydia vexilliferae</name>
    <dbReference type="NCBI Taxonomy" id="1651774"/>
    <lineage>
        <taxon>Bacteria</taxon>
        <taxon>Pseudomonadati</taxon>
        <taxon>Chlamydiota</taxon>
        <taxon>Chlamydiia</taxon>
        <taxon>Parachlamydiales</taxon>
        <taxon>Simkaniaceae</taxon>
        <taxon>Candidatus Neptunichlamydia</taxon>
    </lineage>
</organism>